<dbReference type="EMBL" id="CP056775">
    <property type="protein sequence ID" value="QRR00562.1"/>
    <property type="molecule type" value="Genomic_DNA"/>
</dbReference>
<dbReference type="Pfam" id="PF12833">
    <property type="entry name" value="HTH_18"/>
    <property type="match status" value="1"/>
</dbReference>
<dbReference type="InterPro" id="IPR037923">
    <property type="entry name" value="HTH-like"/>
</dbReference>
<dbReference type="RefSeq" id="WP_204661745.1">
    <property type="nucleotide sequence ID" value="NZ_CP056775.1"/>
</dbReference>
<gene>
    <name evidence="5" type="ORF">HWI92_06405</name>
</gene>
<evidence type="ECO:0000313" key="5">
    <source>
        <dbReference type="EMBL" id="QRR00562.1"/>
    </source>
</evidence>
<dbReference type="PANTHER" id="PTHR43280:SF28">
    <property type="entry name" value="HTH-TYPE TRANSCRIPTIONAL ACTIVATOR RHAS"/>
    <property type="match status" value="1"/>
</dbReference>
<dbReference type="SMART" id="SM00342">
    <property type="entry name" value="HTH_ARAC"/>
    <property type="match status" value="1"/>
</dbReference>
<dbReference type="SUPFAM" id="SSF51215">
    <property type="entry name" value="Regulatory protein AraC"/>
    <property type="match status" value="1"/>
</dbReference>
<dbReference type="InterPro" id="IPR018060">
    <property type="entry name" value="HTH_AraC"/>
</dbReference>
<keyword evidence="3" id="KW-0804">Transcription</keyword>
<dbReference type="SUPFAM" id="SSF46689">
    <property type="entry name" value="Homeodomain-like"/>
    <property type="match status" value="1"/>
</dbReference>
<keyword evidence="6" id="KW-1185">Reference proteome</keyword>
<keyword evidence="2" id="KW-0238">DNA-binding</keyword>
<dbReference type="InterPro" id="IPR009057">
    <property type="entry name" value="Homeodomain-like_sf"/>
</dbReference>
<dbReference type="PROSITE" id="PS01124">
    <property type="entry name" value="HTH_ARAC_FAMILY_2"/>
    <property type="match status" value="1"/>
</dbReference>
<feature type="domain" description="HTH araC/xylS-type" evidence="4">
    <location>
        <begin position="179"/>
        <end position="268"/>
    </location>
</feature>
<evidence type="ECO:0000256" key="1">
    <source>
        <dbReference type="ARBA" id="ARBA00023015"/>
    </source>
</evidence>
<evidence type="ECO:0000259" key="4">
    <source>
        <dbReference type="PROSITE" id="PS01124"/>
    </source>
</evidence>
<dbReference type="Gene3D" id="2.60.120.10">
    <property type="entry name" value="Jelly Rolls"/>
    <property type="match status" value="1"/>
</dbReference>
<proteinExistence type="predicted"/>
<dbReference type="Pfam" id="PF02311">
    <property type="entry name" value="AraC_binding"/>
    <property type="match status" value="1"/>
</dbReference>
<organism evidence="5 6">
    <name type="scientific">Dyadobacter sandarakinus</name>
    <dbReference type="NCBI Taxonomy" id="2747268"/>
    <lineage>
        <taxon>Bacteria</taxon>
        <taxon>Pseudomonadati</taxon>
        <taxon>Bacteroidota</taxon>
        <taxon>Cytophagia</taxon>
        <taxon>Cytophagales</taxon>
        <taxon>Spirosomataceae</taxon>
        <taxon>Dyadobacter</taxon>
    </lineage>
</organism>
<evidence type="ECO:0000256" key="2">
    <source>
        <dbReference type="ARBA" id="ARBA00023125"/>
    </source>
</evidence>
<reference evidence="5 6" key="1">
    <citation type="submission" date="2020-06" db="EMBL/GenBank/DDBJ databases">
        <title>Dyadobacter sandarakinus sp. nov., isolated from the soil of the Arctic Yellow River Station.</title>
        <authorList>
            <person name="Zhang Y."/>
            <person name="Peng F."/>
        </authorList>
    </citation>
    <scope>NUCLEOTIDE SEQUENCE [LARGE SCALE GENOMIC DNA]</scope>
    <source>
        <strain evidence="5 6">Q3-56</strain>
    </source>
</reference>
<dbReference type="InterPro" id="IPR003313">
    <property type="entry name" value="AraC-bd"/>
</dbReference>
<sequence length="280" mass="32662">MFTENAVLPFDISIEELSVWNKRPHQHTFFELVYVEKGEGMQCINKNMLPYGPGAIFLLPPYDCHSFEIRAKSSFVFIRFKALFFGKNAWNRTDYSDWFTNLHYILSSYNRQPGDILASSTDKMLAVSLIHSIRHEFMQNEDDSEPIIRTNMVALMNLIVRNFERTFRQSHQGGDRQPGDMLHYIQYNLFDNEKLRIDALAERFNLSANYVSEYFKKKTGESLKEYILRARVNVAQSRMQHSGQSIKEIAWELGFTDASHLSKVIKKYDPAQQACTATTW</sequence>
<evidence type="ECO:0000313" key="6">
    <source>
        <dbReference type="Proteomes" id="UP000612680"/>
    </source>
</evidence>
<keyword evidence="1" id="KW-0805">Transcription regulation</keyword>
<protein>
    <submittedName>
        <fullName evidence="5">AraC family transcriptional regulator</fullName>
    </submittedName>
</protein>
<dbReference type="InterPro" id="IPR014710">
    <property type="entry name" value="RmlC-like_jellyroll"/>
</dbReference>
<dbReference type="PANTHER" id="PTHR43280">
    <property type="entry name" value="ARAC-FAMILY TRANSCRIPTIONAL REGULATOR"/>
    <property type="match status" value="1"/>
</dbReference>
<dbReference type="Proteomes" id="UP000612680">
    <property type="component" value="Chromosome"/>
</dbReference>
<dbReference type="Gene3D" id="1.10.10.60">
    <property type="entry name" value="Homeodomain-like"/>
    <property type="match status" value="2"/>
</dbReference>
<accession>A0ABX7I4U1</accession>
<evidence type="ECO:0000256" key="3">
    <source>
        <dbReference type="ARBA" id="ARBA00023163"/>
    </source>
</evidence>
<name>A0ABX7I4U1_9BACT</name>